<name>A0ABN1LHR1_9CLOT</name>
<evidence type="ECO:0000259" key="1">
    <source>
        <dbReference type="Pfam" id="PF09346"/>
    </source>
</evidence>
<keyword evidence="3" id="KW-1185">Reference proteome</keyword>
<comment type="caution">
    <text evidence="2">The sequence shown here is derived from an EMBL/GenBank/DDBJ whole genome shotgun (WGS) entry which is preliminary data.</text>
</comment>
<sequence>MKLVWKDAYNISNEELNKRIKKFEREYDIEFPELYVDMLYKKAKRVLSCEVMLKGYEDSEDYEEIYFNSFEDNTISNMFISNEQSRDVRPREIIFFAYTSGGNYYGFDFKDTPNDPKIVFYDHNIVPPREDVEYDEIKLQGIEETQRKYYKTVYDNIEDLYKHLEIAQKYWIEEMYGSEDSEELKEYMDGYCFE</sequence>
<accession>A0ABN1LHR1</accession>
<reference evidence="2 3" key="1">
    <citation type="journal article" date="2019" name="Int. J. Syst. Evol. Microbiol.">
        <title>The Global Catalogue of Microorganisms (GCM) 10K type strain sequencing project: providing services to taxonomists for standard genome sequencing and annotation.</title>
        <authorList>
            <consortium name="The Broad Institute Genomics Platform"/>
            <consortium name="The Broad Institute Genome Sequencing Center for Infectious Disease"/>
            <person name="Wu L."/>
            <person name="Ma J."/>
        </authorList>
    </citation>
    <scope>NUCLEOTIDE SEQUENCE [LARGE SCALE GENOMIC DNA]</scope>
    <source>
        <strain evidence="2 3">JCM 6485</strain>
    </source>
</reference>
<dbReference type="EMBL" id="BAAACO010000001">
    <property type="protein sequence ID" value="GAA0856220.1"/>
    <property type="molecule type" value="Genomic_DNA"/>
</dbReference>
<evidence type="ECO:0000313" key="2">
    <source>
        <dbReference type="EMBL" id="GAA0856220.1"/>
    </source>
</evidence>
<proteinExistence type="predicted"/>
<protein>
    <recommendedName>
        <fullName evidence="1">Knr4/Smi1-like domain-containing protein</fullName>
    </recommendedName>
</protein>
<dbReference type="RefSeq" id="WP_215635737.1">
    <property type="nucleotide sequence ID" value="NZ_BAAACO010000001.1"/>
</dbReference>
<dbReference type="Proteomes" id="UP001501764">
    <property type="component" value="Unassembled WGS sequence"/>
</dbReference>
<dbReference type="InterPro" id="IPR037883">
    <property type="entry name" value="Knr4/Smi1-like_sf"/>
</dbReference>
<feature type="domain" description="Knr4/Smi1-like" evidence="1">
    <location>
        <begin position="19"/>
        <end position="131"/>
    </location>
</feature>
<organism evidence="2 3">
    <name type="scientific">Clostridium nitritogenes</name>
    <dbReference type="NCBI Taxonomy" id="83340"/>
    <lineage>
        <taxon>Bacteria</taxon>
        <taxon>Bacillati</taxon>
        <taxon>Bacillota</taxon>
        <taxon>Clostridia</taxon>
        <taxon>Eubacteriales</taxon>
        <taxon>Clostridiaceae</taxon>
        <taxon>Clostridium</taxon>
    </lineage>
</organism>
<dbReference type="SUPFAM" id="SSF160631">
    <property type="entry name" value="SMI1/KNR4-like"/>
    <property type="match status" value="1"/>
</dbReference>
<evidence type="ECO:0000313" key="3">
    <source>
        <dbReference type="Proteomes" id="UP001501764"/>
    </source>
</evidence>
<dbReference type="Pfam" id="PF09346">
    <property type="entry name" value="SMI1_KNR4"/>
    <property type="match status" value="1"/>
</dbReference>
<gene>
    <name evidence="2" type="ORF">GCM10008916_04910</name>
</gene>
<dbReference type="Gene3D" id="3.40.1580.10">
    <property type="entry name" value="SMI1/KNR4-like"/>
    <property type="match status" value="1"/>
</dbReference>
<dbReference type="InterPro" id="IPR018958">
    <property type="entry name" value="Knr4/Smi1-like_dom"/>
</dbReference>